<name>A0A0G2RKQ3_FLAVE</name>
<dbReference type="PANTHER" id="PTHR47473">
    <property type="entry name" value="BTA1P"/>
    <property type="match status" value="1"/>
</dbReference>
<dbReference type="Pfam" id="PF13649">
    <property type="entry name" value="Methyltransf_25"/>
    <property type="match status" value="1"/>
</dbReference>
<dbReference type="PANTHER" id="PTHR47473:SF1">
    <property type="entry name" value="METHYLTRANSFERASE DOMAIN-CONTAINING PROTEIN"/>
    <property type="match status" value="1"/>
</dbReference>
<accession>A0A0G2RKQ3</accession>
<dbReference type="InterPro" id="IPR029063">
    <property type="entry name" value="SAM-dependent_MTases_sf"/>
</dbReference>
<dbReference type="CDD" id="cd02440">
    <property type="entry name" value="AdoMet_MTases"/>
    <property type="match status" value="1"/>
</dbReference>
<dbReference type="EMBL" id="KM668875">
    <property type="protein sequence ID" value="AJE59928.1"/>
    <property type="molecule type" value="mRNA"/>
</dbReference>
<reference evidence="2" key="1">
    <citation type="journal article" date="2015" name="Phytochemistry">
        <title>Diacylglyceryltrimethylhomoserine content and gene expression changes triggered by phosphate deprivation in the mycelium of the basidiomycete Flammulina velutipes.</title>
        <authorList>
            <person name="Senik S.V."/>
            <person name="Maloshenok L.G."/>
            <person name="Kotlova E.R."/>
            <person name="Shavarda A.L."/>
            <person name="Moiseenko K.V."/>
            <person name="Bruskin S.A."/>
            <person name="Koroleva O.V."/>
            <person name="Psurtseva N.V."/>
        </authorList>
    </citation>
    <scope>NUCLEOTIDE SEQUENCE</scope>
    <source>
        <strain evidence="2">LE BIN 1483</strain>
    </source>
</reference>
<evidence type="ECO:0000259" key="1">
    <source>
        <dbReference type="Pfam" id="PF13649"/>
    </source>
</evidence>
<proteinExistence type="evidence at transcript level"/>
<gene>
    <name evidence="2" type="primary">BTA1</name>
</gene>
<organism evidence="2">
    <name type="scientific">Flammulina velutipes</name>
    <name type="common">Agaricus velutipes</name>
    <dbReference type="NCBI Taxonomy" id="38945"/>
    <lineage>
        <taxon>Eukaryota</taxon>
        <taxon>Fungi</taxon>
        <taxon>Dikarya</taxon>
        <taxon>Basidiomycota</taxon>
        <taxon>Agaricomycotina</taxon>
        <taxon>Agaricomycetes</taxon>
        <taxon>Agaricomycetidae</taxon>
        <taxon>Agaricales</taxon>
        <taxon>Marasmiineae</taxon>
        <taxon>Physalacriaceae</taxon>
        <taxon>Flammulina</taxon>
    </lineage>
</organism>
<evidence type="ECO:0000313" key="2">
    <source>
        <dbReference type="EMBL" id="AJE59928.1"/>
    </source>
</evidence>
<dbReference type="InterPro" id="IPR021829">
    <property type="entry name" value="DUF3419"/>
</dbReference>
<dbReference type="SUPFAM" id="SSF53335">
    <property type="entry name" value="S-adenosyl-L-methionine-dependent methyltransferases"/>
    <property type="match status" value="1"/>
</dbReference>
<protein>
    <submittedName>
        <fullName evidence="2">Betaine lipid synthase</fullName>
    </submittedName>
</protein>
<dbReference type="Gene3D" id="3.40.50.150">
    <property type="entry name" value="Vaccinia Virus protein VP39"/>
    <property type="match status" value="1"/>
</dbReference>
<dbReference type="AlphaFoldDB" id="A0A0G2RKQ3"/>
<sequence>MAVFATSFINPFLIASAILLVLLCLGRFSPQLRFIWHCFLAPIGASDQKSRLDKFYLGQAEVYDATRNGLLRGRNTMLSLSAAHLRELRKHCPDQRLVWVDIGGGTGYNIELMDKYFPIAEFDAIYLIDLCEPLLQVARARFARRGWTNVTVLCQDATEFQLPEWSEMGIDPEGSVGLATLSYSLSMIPDFYTLLDRIDRVLSPDHGLLGVVDFYTAGKQPSLHEKAIGGVSKECGWLSRWFWQIWFDFDHVSVSPARRAYLEYRYGTIKSYNGRNQFLFPFIVRIPYYVWLGRPRACDVSRLCHAFEIEGGNLIGNCSPVPFKVAGAKDIVVPFLEIGEPAVPLPVSQSRVLVVDVTPPLSSFHYQIRNRWRLPYYDNPIHKDFRTFIYSFTWEDPMEDMKHLQLTQEDSMFVITSAGDNALHYAIRARPQIIHCVDMNPCQGHLLELKLASVQALDYEDYFLLFGCGQHPNFRHLLDSKISPYMSSVAYQFWRINADAFSTSFYLNGYSGWALRLAQLIFRLARVDKYVVSMCEADTLEVQVAIWRTHLRPVLLNPVVVELLKSPVFCWNALGVPLNQRQMLLDEGGIYQYVVDTLDPVVSTWLLKNDNYFYLLALLGHYTTESCPAYLTRDGYEALRASKAASLDTFRLHTDSIVNVLRGLSSKSLTRALVMDHLDWFTPGDAGADDEIAEIHRVVVRGGLVFWRSASRAPWYNEVFTRCGFKVSPISIRNSSSQPPIDKVNM</sequence>
<dbReference type="InterPro" id="IPR041698">
    <property type="entry name" value="Methyltransf_25"/>
</dbReference>
<feature type="domain" description="Methyltransferase" evidence="1">
    <location>
        <begin position="100"/>
        <end position="205"/>
    </location>
</feature>
<dbReference type="Pfam" id="PF11899">
    <property type="entry name" value="DUF3419"/>
    <property type="match status" value="1"/>
</dbReference>